<dbReference type="Gene3D" id="2.130.10.120">
    <property type="entry name" value="Prolyl oligopeptidase, N-terminal domain"/>
    <property type="match status" value="1"/>
</dbReference>
<dbReference type="InterPro" id="IPR002471">
    <property type="entry name" value="Pept_S9_AS"/>
</dbReference>
<evidence type="ECO:0000313" key="10">
    <source>
        <dbReference type="Proteomes" id="UP000075606"/>
    </source>
</evidence>
<evidence type="ECO:0000259" key="7">
    <source>
        <dbReference type="Pfam" id="PF00326"/>
    </source>
</evidence>
<evidence type="ECO:0000256" key="4">
    <source>
        <dbReference type="ARBA" id="ARBA00022670"/>
    </source>
</evidence>
<comment type="caution">
    <text evidence="9">The sequence shown here is derived from an EMBL/GenBank/DDBJ whole genome shotgun (WGS) entry which is preliminary data.</text>
</comment>
<dbReference type="InterPro" id="IPR023302">
    <property type="entry name" value="Pept_S9A_N"/>
</dbReference>
<evidence type="ECO:0000259" key="8">
    <source>
        <dbReference type="Pfam" id="PF02897"/>
    </source>
</evidence>
<dbReference type="Pfam" id="PF00326">
    <property type="entry name" value="Peptidase_S9"/>
    <property type="match status" value="1"/>
</dbReference>
<dbReference type="GO" id="GO:0006508">
    <property type="term" value="P:proteolysis"/>
    <property type="evidence" value="ECO:0007669"/>
    <property type="project" value="UniProtKB-KW"/>
</dbReference>
<comment type="similarity">
    <text evidence="2">Belongs to the peptidase S9A family.</text>
</comment>
<comment type="catalytic activity">
    <reaction evidence="1">
        <text>Hydrolysis of Pro-|-Xaa &gt;&gt; Ala-|-Xaa in oligopeptides.</text>
        <dbReference type="EC" id="3.4.21.26"/>
    </reaction>
</comment>
<feature type="domain" description="Peptidase S9 prolyl oligopeptidase catalytic" evidence="7">
    <location>
        <begin position="507"/>
        <end position="719"/>
    </location>
</feature>
<dbReference type="PANTHER" id="PTHR42881:SF2">
    <property type="entry name" value="PROLYL ENDOPEPTIDASE"/>
    <property type="match status" value="1"/>
</dbReference>
<evidence type="ECO:0000256" key="6">
    <source>
        <dbReference type="ARBA" id="ARBA00022825"/>
    </source>
</evidence>
<evidence type="ECO:0000256" key="3">
    <source>
        <dbReference type="ARBA" id="ARBA00011897"/>
    </source>
</evidence>
<name>A0A150XBJ6_9BACT</name>
<feature type="domain" description="Peptidase S9A N-terminal" evidence="8">
    <location>
        <begin position="28"/>
        <end position="441"/>
    </location>
</feature>
<reference evidence="9 10" key="1">
    <citation type="submission" date="2016-01" db="EMBL/GenBank/DDBJ databases">
        <title>Genome sequencing of Roseivirga spongicola UST030701-084.</title>
        <authorList>
            <person name="Selvaratnam C."/>
            <person name="Thevarajoo S."/>
            <person name="Goh K.M."/>
            <person name="Ee R."/>
            <person name="Chan K.-G."/>
            <person name="Chong C.S."/>
        </authorList>
    </citation>
    <scope>NUCLEOTIDE SEQUENCE [LARGE SCALE GENOMIC DNA]</scope>
    <source>
        <strain evidence="9 10">UST030701-084</strain>
    </source>
</reference>
<evidence type="ECO:0000313" key="9">
    <source>
        <dbReference type="EMBL" id="KYG76093.1"/>
    </source>
</evidence>
<dbReference type="PROSITE" id="PS00708">
    <property type="entry name" value="PRO_ENDOPEP_SER"/>
    <property type="match status" value="1"/>
</dbReference>
<organism evidence="9 10">
    <name type="scientific">Roseivirga spongicola</name>
    <dbReference type="NCBI Taxonomy" id="333140"/>
    <lineage>
        <taxon>Bacteria</taxon>
        <taxon>Pseudomonadati</taxon>
        <taxon>Bacteroidota</taxon>
        <taxon>Cytophagia</taxon>
        <taxon>Cytophagales</taxon>
        <taxon>Roseivirgaceae</taxon>
        <taxon>Roseivirga</taxon>
    </lineage>
</organism>
<evidence type="ECO:0000256" key="5">
    <source>
        <dbReference type="ARBA" id="ARBA00022801"/>
    </source>
</evidence>
<dbReference type="InterPro" id="IPR051167">
    <property type="entry name" value="Prolyl_oligopep/macrocyclase"/>
</dbReference>
<dbReference type="OrthoDB" id="9801421at2"/>
<dbReference type="EMBL" id="LRPC01000012">
    <property type="protein sequence ID" value="KYG76093.1"/>
    <property type="molecule type" value="Genomic_DNA"/>
</dbReference>
<keyword evidence="4" id="KW-0645">Protease</keyword>
<keyword evidence="6" id="KW-0720">Serine protease</keyword>
<dbReference type="Gene3D" id="3.40.50.1820">
    <property type="entry name" value="alpha/beta hydrolase"/>
    <property type="match status" value="1"/>
</dbReference>
<dbReference type="PRINTS" id="PR00862">
    <property type="entry name" value="PROLIGOPTASE"/>
</dbReference>
<dbReference type="PANTHER" id="PTHR42881">
    <property type="entry name" value="PROLYL ENDOPEPTIDASE"/>
    <property type="match status" value="1"/>
</dbReference>
<dbReference type="GO" id="GO:0004252">
    <property type="term" value="F:serine-type endopeptidase activity"/>
    <property type="evidence" value="ECO:0007669"/>
    <property type="project" value="UniProtKB-EC"/>
</dbReference>
<protein>
    <recommendedName>
        <fullName evidence="3">prolyl oligopeptidase</fullName>
        <ecNumber evidence="3">3.4.21.26</ecNumber>
    </recommendedName>
</protein>
<dbReference type="STRING" id="333140.AWW68_09755"/>
<dbReference type="InterPro" id="IPR002470">
    <property type="entry name" value="Peptidase_S9A"/>
</dbReference>
<proteinExistence type="inferred from homology"/>
<dbReference type="SUPFAM" id="SSF53474">
    <property type="entry name" value="alpha/beta-Hydrolases"/>
    <property type="match status" value="1"/>
</dbReference>
<sequence length="722" mass="82585">MLKQTFTFFAFLICFSANLRSQTYSYPVAPKDSIFDKYFDTLIYDPYQWMENPNDPRLSEWLSEQKKITDKEGRQQTYKRTLQAQIGSIYYDVKEESTESFKQLIEKERVEKFQFKFEAKESFRSADLLYKRGNETNWKYLIKARDQQETKGEFVSVDDYYLNEEESLVAVTVSVNGSDWRKAYVFNLLTGEMLPENLQFLRMSSNIVWNGRSFFYDRYSAPAEGRELLDKATGQALYVHHINQSQEKDELIYLNPDRTGTNSFNFFEANDDVLIMNHFGYRSGKAFKAISYIRKRSNSGFSLNNFLAIPNDQSTFTIEEVIGSQAIIRTTLGAPNGKVLVADINQVNQLGELVPQFDANLREINQIDTDKIACIYRQDDQFLALIYNLKGELLKTINVPKGKRINGPFKPKTDTNYTLFNISSFYHPDLWYKLDLETLEFVPIEEITVPYKVNDIETRYVKFHSKDGTEVPMYITCSKETKLDGKNPTLVYGYGGYGITVEPGYDESLALFLAHGGVLAMPNIRGGGAEGDSWALEGRRLKKQNAIDDFISASEYLIEKGYTTSGRMAINGGSHGGMLVLAAMVQRPELFKAVIAEAAPTDMLRKSLFTTAGTSINLLEYGSAEYVEDFENLISYSPLHNIKEGVEYPNLLLMTGETDDRVVPQHTYKFLATIQEKASNESLYHVYVTPKSGHGGELTRNDFTDKILFKYYFIFDQLGIKL</sequence>
<dbReference type="GO" id="GO:0070012">
    <property type="term" value="F:oligopeptidase activity"/>
    <property type="evidence" value="ECO:0007669"/>
    <property type="project" value="TreeGrafter"/>
</dbReference>
<evidence type="ECO:0000256" key="2">
    <source>
        <dbReference type="ARBA" id="ARBA00005228"/>
    </source>
</evidence>
<dbReference type="Proteomes" id="UP000075606">
    <property type="component" value="Unassembled WGS sequence"/>
</dbReference>
<dbReference type="RefSeq" id="WP_068220581.1">
    <property type="nucleotide sequence ID" value="NZ_CP139724.1"/>
</dbReference>
<dbReference type="InterPro" id="IPR001375">
    <property type="entry name" value="Peptidase_S9_cat"/>
</dbReference>
<dbReference type="AlphaFoldDB" id="A0A150XBJ6"/>
<keyword evidence="10" id="KW-1185">Reference proteome</keyword>
<dbReference type="EC" id="3.4.21.26" evidence="3"/>
<accession>A0A150XBJ6</accession>
<dbReference type="Pfam" id="PF02897">
    <property type="entry name" value="Peptidase_S9_N"/>
    <property type="match status" value="1"/>
</dbReference>
<dbReference type="GO" id="GO:0005829">
    <property type="term" value="C:cytosol"/>
    <property type="evidence" value="ECO:0007669"/>
    <property type="project" value="TreeGrafter"/>
</dbReference>
<dbReference type="SUPFAM" id="SSF50993">
    <property type="entry name" value="Peptidase/esterase 'gauge' domain"/>
    <property type="match status" value="1"/>
</dbReference>
<gene>
    <name evidence="9" type="ORF">AWW68_09755</name>
</gene>
<evidence type="ECO:0000256" key="1">
    <source>
        <dbReference type="ARBA" id="ARBA00001070"/>
    </source>
</evidence>
<dbReference type="InterPro" id="IPR029058">
    <property type="entry name" value="AB_hydrolase_fold"/>
</dbReference>
<keyword evidence="5" id="KW-0378">Hydrolase</keyword>